<evidence type="ECO:0000313" key="3">
    <source>
        <dbReference type="Proteomes" id="UP000187550"/>
    </source>
</evidence>
<dbReference type="RefSeq" id="WP_076757280.1">
    <property type="nucleotide sequence ID" value="NZ_FTPL01000001.1"/>
</dbReference>
<dbReference type="STRING" id="550447.SAMN05428946_1064"/>
<keyword evidence="3" id="KW-1185">Reference proteome</keyword>
<organism evidence="2 3">
    <name type="scientific">Edaphobacillus lindanitolerans</name>
    <dbReference type="NCBI Taxonomy" id="550447"/>
    <lineage>
        <taxon>Bacteria</taxon>
        <taxon>Bacillati</taxon>
        <taxon>Bacillota</taxon>
        <taxon>Bacilli</taxon>
        <taxon>Bacillales</taxon>
        <taxon>Bacillaceae</taxon>
        <taxon>Edaphobacillus</taxon>
    </lineage>
</organism>
<dbReference type="EMBL" id="FTPL01000001">
    <property type="protein sequence ID" value="SIT74282.1"/>
    <property type="molecule type" value="Genomic_DNA"/>
</dbReference>
<dbReference type="PANTHER" id="PTHR33990:SF1">
    <property type="entry name" value="PROTEIN YJDN"/>
    <property type="match status" value="1"/>
</dbReference>
<accession>A0A1U7PL84</accession>
<dbReference type="CDD" id="cd06588">
    <property type="entry name" value="PhnB_like"/>
    <property type="match status" value="1"/>
</dbReference>
<evidence type="ECO:0000259" key="1">
    <source>
        <dbReference type="Pfam" id="PF06983"/>
    </source>
</evidence>
<dbReference type="OrthoDB" id="9795306at2"/>
<dbReference type="Proteomes" id="UP000187550">
    <property type="component" value="Unassembled WGS sequence"/>
</dbReference>
<proteinExistence type="predicted"/>
<dbReference type="SUPFAM" id="SSF54593">
    <property type="entry name" value="Glyoxalase/Bleomycin resistance protein/Dihydroxybiphenyl dioxygenase"/>
    <property type="match status" value="1"/>
</dbReference>
<dbReference type="InterPro" id="IPR028973">
    <property type="entry name" value="PhnB-like"/>
</dbReference>
<protein>
    <submittedName>
        <fullName evidence="2">PhnB protein</fullName>
    </submittedName>
</protein>
<dbReference type="Pfam" id="PF06983">
    <property type="entry name" value="3-dmu-9_3-mt"/>
    <property type="match status" value="1"/>
</dbReference>
<name>A0A1U7PL84_9BACI</name>
<dbReference type="AlphaFoldDB" id="A0A1U7PL84"/>
<dbReference type="InterPro" id="IPR029068">
    <property type="entry name" value="Glyas_Bleomycin-R_OHBP_Dase"/>
</dbReference>
<sequence>MKRCIPYLMFHGRAAEAAVFYQDLFGLEIIEKKRYGDADFQTPEGAEDYLIHCYLKGSCLELMLADSTEPEPEFPIRSVSFMMDCESEEEIHRLYNGLLEDGRRLMELQETFWGATYAKVEDRFGFTWDLNYESAGKADTPGQ</sequence>
<dbReference type="Gene3D" id="3.10.180.10">
    <property type="entry name" value="2,3-Dihydroxybiphenyl 1,2-Dioxygenase, domain 1"/>
    <property type="match status" value="1"/>
</dbReference>
<gene>
    <name evidence="2" type="ORF">SAMN05428946_1064</name>
</gene>
<reference evidence="3" key="1">
    <citation type="submission" date="2017-01" db="EMBL/GenBank/DDBJ databases">
        <authorList>
            <person name="Varghese N."/>
            <person name="Submissions S."/>
        </authorList>
    </citation>
    <scope>NUCLEOTIDE SEQUENCE [LARGE SCALE GENOMIC DNA]</scope>
    <source>
        <strain evidence="3">MNA4</strain>
    </source>
</reference>
<dbReference type="PANTHER" id="PTHR33990">
    <property type="entry name" value="PROTEIN YJDN-RELATED"/>
    <property type="match status" value="1"/>
</dbReference>
<evidence type="ECO:0000313" key="2">
    <source>
        <dbReference type="EMBL" id="SIT74282.1"/>
    </source>
</evidence>
<feature type="domain" description="PhnB-like" evidence="1">
    <location>
        <begin position="4"/>
        <end position="130"/>
    </location>
</feature>